<dbReference type="STRING" id="1077974.GOEFS_063_00220"/>
<reference evidence="2 3" key="1">
    <citation type="submission" date="2011-12" db="EMBL/GenBank/DDBJ databases">
        <title>Whole genome shotgun sequence of Gordonia effusa NBRC 100432.</title>
        <authorList>
            <person name="Yoshida I."/>
            <person name="Takarada H."/>
            <person name="Hosoyama A."/>
            <person name="Tsuchikane K."/>
            <person name="Katsumata H."/>
            <person name="Yamazaki S."/>
            <person name="Fujita N."/>
        </authorList>
    </citation>
    <scope>NUCLEOTIDE SEQUENCE [LARGE SCALE GENOMIC DNA]</scope>
    <source>
        <strain evidence="2 3">NBRC 100432</strain>
    </source>
</reference>
<comment type="caution">
    <text evidence="2">The sequence shown here is derived from an EMBL/GenBank/DDBJ whole genome shotgun (WGS) entry which is preliminary data.</text>
</comment>
<evidence type="ECO:0000313" key="3">
    <source>
        <dbReference type="Proteomes" id="UP000035034"/>
    </source>
</evidence>
<feature type="region of interest" description="Disordered" evidence="1">
    <location>
        <begin position="33"/>
        <end position="56"/>
    </location>
</feature>
<accession>H0R0Z7</accession>
<evidence type="ECO:0000256" key="1">
    <source>
        <dbReference type="SAM" id="MobiDB-lite"/>
    </source>
</evidence>
<gene>
    <name evidence="2" type="ORF">GOEFS_063_00220</name>
</gene>
<proteinExistence type="predicted"/>
<sequence length="114" mass="12338">MQPLVEWSPTVLAEPFPRLVVVATVAAEPFPIAGRVPGEAPAEPGVSRPRNPNNYLHNAFRRGNGMRLATPGGLASGTREWSIEPTLVVTNTARLINLAALVEQIHIARLELSR</sequence>
<dbReference type="AlphaFoldDB" id="H0R0Z7"/>
<organism evidence="2 3">
    <name type="scientific">Gordonia effusa NBRC 100432</name>
    <dbReference type="NCBI Taxonomy" id="1077974"/>
    <lineage>
        <taxon>Bacteria</taxon>
        <taxon>Bacillati</taxon>
        <taxon>Actinomycetota</taxon>
        <taxon>Actinomycetes</taxon>
        <taxon>Mycobacteriales</taxon>
        <taxon>Gordoniaceae</taxon>
        <taxon>Gordonia</taxon>
    </lineage>
</organism>
<keyword evidence="3" id="KW-1185">Reference proteome</keyword>
<dbReference type="EMBL" id="BAEH01000063">
    <property type="protein sequence ID" value="GAB18748.1"/>
    <property type="molecule type" value="Genomic_DNA"/>
</dbReference>
<name>H0R0Z7_9ACTN</name>
<evidence type="ECO:0000313" key="2">
    <source>
        <dbReference type="EMBL" id="GAB18748.1"/>
    </source>
</evidence>
<protein>
    <submittedName>
        <fullName evidence="2">Uncharacterized protein</fullName>
    </submittedName>
</protein>
<dbReference type="Proteomes" id="UP000035034">
    <property type="component" value="Unassembled WGS sequence"/>
</dbReference>